<name>A0A1G9ZAK2_ALLAB</name>
<dbReference type="AlphaFoldDB" id="A0A1G9ZAK2"/>
<keyword evidence="2" id="KW-1185">Reference proteome</keyword>
<gene>
    <name evidence="1" type="ORF">SAMN04489726_5334</name>
</gene>
<dbReference type="OrthoDB" id="9971928at2"/>
<proteinExistence type="predicted"/>
<dbReference type="Proteomes" id="UP000183376">
    <property type="component" value="Chromosome I"/>
</dbReference>
<evidence type="ECO:0000313" key="1">
    <source>
        <dbReference type="EMBL" id="SDN17503.1"/>
    </source>
</evidence>
<sequence length="51" mass="5503">MPASPTKLPPEDADFGPSGDAITAELLTLTRQFFTDASPATRQELRCPNAR</sequence>
<reference evidence="1 2" key="1">
    <citation type="submission" date="2016-10" db="EMBL/GenBank/DDBJ databases">
        <authorList>
            <person name="de Groot N.N."/>
        </authorList>
    </citation>
    <scope>NUCLEOTIDE SEQUENCE [LARGE SCALE GENOMIC DNA]</scope>
    <source>
        <strain evidence="1 2">DSM 44149</strain>
    </source>
</reference>
<dbReference type="RefSeq" id="WP_156050503.1">
    <property type="nucleotide sequence ID" value="NZ_JOEF01000002.1"/>
</dbReference>
<protein>
    <submittedName>
        <fullName evidence="1">Uncharacterized protein</fullName>
    </submittedName>
</protein>
<evidence type="ECO:0000313" key="2">
    <source>
        <dbReference type="Proteomes" id="UP000183376"/>
    </source>
</evidence>
<dbReference type="EMBL" id="LT629701">
    <property type="protein sequence ID" value="SDN17503.1"/>
    <property type="molecule type" value="Genomic_DNA"/>
</dbReference>
<accession>A0A1G9ZAK2</accession>
<organism evidence="1 2">
    <name type="scientific">Allokutzneria albata</name>
    <name type="common">Kibdelosporangium albatum</name>
    <dbReference type="NCBI Taxonomy" id="211114"/>
    <lineage>
        <taxon>Bacteria</taxon>
        <taxon>Bacillati</taxon>
        <taxon>Actinomycetota</taxon>
        <taxon>Actinomycetes</taxon>
        <taxon>Pseudonocardiales</taxon>
        <taxon>Pseudonocardiaceae</taxon>
        <taxon>Allokutzneria</taxon>
    </lineage>
</organism>